<accession>A0A1A9KCL6</accession>
<evidence type="ECO:0000313" key="2">
    <source>
        <dbReference type="Proteomes" id="UP000077748"/>
    </source>
</evidence>
<dbReference type="AlphaFoldDB" id="A0A1A9KCL6"/>
<proteinExistence type="predicted"/>
<protein>
    <submittedName>
        <fullName evidence="1">Uncharacterized protein</fullName>
    </submittedName>
</protein>
<gene>
    <name evidence="1" type="ORF">A9C11_15405</name>
</gene>
<organism evidence="1 2">
    <name type="scientific">Pseudomonas citronellolis</name>
    <dbReference type="NCBI Taxonomy" id="53408"/>
    <lineage>
        <taxon>Bacteria</taxon>
        <taxon>Pseudomonadati</taxon>
        <taxon>Pseudomonadota</taxon>
        <taxon>Gammaproteobacteria</taxon>
        <taxon>Pseudomonadales</taxon>
        <taxon>Pseudomonadaceae</taxon>
        <taxon>Pseudomonas</taxon>
    </lineage>
</organism>
<evidence type="ECO:0000313" key="1">
    <source>
        <dbReference type="EMBL" id="ANI15285.1"/>
    </source>
</evidence>
<name>A0A1A9KCL6_9PSED</name>
<dbReference type="Proteomes" id="UP000077748">
    <property type="component" value="Chromosome"/>
</dbReference>
<dbReference type="EMBL" id="CP015878">
    <property type="protein sequence ID" value="ANI15285.1"/>
    <property type="molecule type" value="Genomic_DNA"/>
</dbReference>
<sequence>MYDSAPRASGPAEEDFLFTFETHVLQKALPAFEEASRFARDRGLDCQVELLVDEDDHLQLCLFARLGSSQQPSFYRIVADTELQGLVHEQYATHGQRMRRLGAQLDSLDGEVLDEQLAEFFQLAFGMHLDEPGHRRVSGF</sequence>
<dbReference type="RefSeq" id="WP_043316762.1">
    <property type="nucleotide sequence ID" value="NZ_CP015878.1"/>
</dbReference>
<reference evidence="1 2" key="1">
    <citation type="submission" date="2016-05" db="EMBL/GenBank/DDBJ databases">
        <title>Genome Sequence of Pseudomonas citronellolis Strain SJTE-3, an Estrogens and Persistent Organic Pollutants degradation strain.</title>
        <authorList>
            <person name="Liang R."/>
        </authorList>
    </citation>
    <scope>NUCLEOTIDE SEQUENCE [LARGE SCALE GENOMIC DNA]</scope>
    <source>
        <strain evidence="1 2">SJTE-3</strain>
    </source>
</reference>